<dbReference type="Pfam" id="PF09336">
    <property type="entry name" value="Vps4_C"/>
    <property type="match status" value="1"/>
</dbReference>
<evidence type="ECO:0000256" key="4">
    <source>
        <dbReference type="SAM" id="Coils"/>
    </source>
</evidence>
<evidence type="ECO:0000256" key="3">
    <source>
        <dbReference type="ARBA" id="ARBA00022840"/>
    </source>
</evidence>
<comment type="similarity">
    <text evidence="1">Belongs to the AAA ATPase family.</text>
</comment>
<comment type="caution">
    <text evidence="7">The sequence shown here is derived from an EMBL/GenBank/DDBJ whole genome shotgun (WGS) entry which is preliminary data.</text>
</comment>
<dbReference type="OrthoDB" id="10251136at2759"/>
<feature type="compositionally biased region" description="Polar residues" evidence="5">
    <location>
        <begin position="359"/>
        <end position="369"/>
    </location>
</feature>
<evidence type="ECO:0000259" key="6">
    <source>
        <dbReference type="SMART" id="SM00382"/>
    </source>
</evidence>
<dbReference type="PANTHER" id="PTHR23074:SF81">
    <property type="entry name" value="26S PROTEASOME SUBUNIT YTA6-RELATED"/>
    <property type="match status" value="1"/>
</dbReference>
<dbReference type="GeneID" id="64858869"/>
<feature type="region of interest" description="Disordered" evidence="5">
    <location>
        <begin position="237"/>
        <end position="297"/>
    </location>
</feature>
<dbReference type="InterPro" id="IPR015415">
    <property type="entry name" value="Spast_Vps4_C"/>
</dbReference>
<gene>
    <name evidence="7" type="ORF">KABA2_07S04950</name>
</gene>
<dbReference type="InterPro" id="IPR050304">
    <property type="entry name" value="MT-severing_AAA_ATPase"/>
</dbReference>
<keyword evidence="2" id="KW-0547">Nucleotide-binding</keyword>
<feature type="coiled-coil region" evidence="4">
    <location>
        <begin position="197"/>
        <end position="227"/>
    </location>
</feature>
<dbReference type="RefSeq" id="XP_041407652.1">
    <property type="nucleotide sequence ID" value="XM_041551718.1"/>
</dbReference>
<feature type="compositionally biased region" description="Basic and acidic residues" evidence="5">
    <location>
        <begin position="237"/>
        <end position="251"/>
    </location>
</feature>
<dbReference type="PANTHER" id="PTHR23074">
    <property type="entry name" value="AAA DOMAIN-CONTAINING"/>
    <property type="match status" value="1"/>
</dbReference>
<feature type="region of interest" description="Disordered" evidence="5">
    <location>
        <begin position="359"/>
        <end position="426"/>
    </location>
</feature>
<dbReference type="Pfam" id="PF17862">
    <property type="entry name" value="AAA_lid_3"/>
    <property type="match status" value="1"/>
</dbReference>
<keyword evidence="8" id="KW-1185">Reference proteome</keyword>
<dbReference type="CDD" id="cd19509">
    <property type="entry name" value="RecA-like_VPS4-like"/>
    <property type="match status" value="1"/>
</dbReference>
<dbReference type="InterPro" id="IPR027417">
    <property type="entry name" value="P-loop_NTPase"/>
</dbReference>
<dbReference type="SMART" id="SM00382">
    <property type="entry name" value="AAA"/>
    <property type="match status" value="1"/>
</dbReference>
<accession>A0A8H2VI73</accession>
<dbReference type="Gene3D" id="3.40.50.300">
    <property type="entry name" value="P-loop containing nucleotide triphosphate hydrolases"/>
    <property type="match status" value="1"/>
</dbReference>
<keyword evidence="3" id="KW-0067">ATP-binding</keyword>
<feature type="compositionally biased region" description="Basic and acidic residues" evidence="5">
    <location>
        <begin position="258"/>
        <end position="297"/>
    </location>
</feature>
<keyword evidence="4" id="KW-0175">Coiled coil</keyword>
<feature type="compositionally biased region" description="Polar residues" evidence="5">
    <location>
        <begin position="382"/>
        <end position="398"/>
    </location>
</feature>
<name>A0A8H2VI73_9SACH</name>
<evidence type="ECO:0000256" key="2">
    <source>
        <dbReference type="ARBA" id="ARBA00022741"/>
    </source>
</evidence>
<organism evidence="7 8">
    <name type="scientific">Maudiozyma barnettii</name>
    <dbReference type="NCBI Taxonomy" id="61262"/>
    <lineage>
        <taxon>Eukaryota</taxon>
        <taxon>Fungi</taxon>
        <taxon>Dikarya</taxon>
        <taxon>Ascomycota</taxon>
        <taxon>Saccharomycotina</taxon>
        <taxon>Saccharomycetes</taxon>
        <taxon>Saccharomycetales</taxon>
        <taxon>Saccharomycetaceae</taxon>
        <taxon>Maudiozyma</taxon>
    </lineage>
</organism>
<feature type="compositionally biased region" description="Basic and acidic residues" evidence="5">
    <location>
        <begin position="415"/>
        <end position="426"/>
    </location>
</feature>
<dbReference type="EMBL" id="CAEFZW010000007">
    <property type="protein sequence ID" value="CAB4255808.1"/>
    <property type="molecule type" value="Genomic_DNA"/>
</dbReference>
<evidence type="ECO:0000256" key="1">
    <source>
        <dbReference type="ARBA" id="ARBA00006914"/>
    </source>
</evidence>
<dbReference type="GO" id="GO:0005524">
    <property type="term" value="F:ATP binding"/>
    <property type="evidence" value="ECO:0007669"/>
    <property type="project" value="UniProtKB-KW"/>
</dbReference>
<dbReference type="Pfam" id="PF00004">
    <property type="entry name" value="AAA"/>
    <property type="match status" value="1"/>
</dbReference>
<reference evidence="7 8" key="1">
    <citation type="submission" date="2020-05" db="EMBL/GenBank/DDBJ databases">
        <authorList>
            <person name="Casaregola S."/>
            <person name="Devillers H."/>
            <person name="Grondin C."/>
        </authorList>
    </citation>
    <scope>NUCLEOTIDE SEQUENCE [LARGE SCALE GENOMIC DNA]</scope>
    <source>
        <strain evidence="7 8">CLIB 1767</strain>
    </source>
</reference>
<dbReference type="GO" id="GO:0016887">
    <property type="term" value="F:ATP hydrolysis activity"/>
    <property type="evidence" value="ECO:0007669"/>
    <property type="project" value="InterPro"/>
</dbReference>
<dbReference type="InterPro" id="IPR003960">
    <property type="entry name" value="ATPase_AAA_CS"/>
</dbReference>
<feature type="domain" description="AAA+ ATPase" evidence="6">
    <location>
        <begin position="518"/>
        <end position="661"/>
    </location>
</feature>
<evidence type="ECO:0000313" key="8">
    <source>
        <dbReference type="Proteomes" id="UP000644660"/>
    </source>
</evidence>
<dbReference type="PROSITE" id="PS00674">
    <property type="entry name" value="AAA"/>
    <property type="match status" value="1"/>
</dbReference>
<dbReference type="AlphaFoldDB" id="A0A8H2VI73"/>
<dbReference type="InterPro" id="IPR041569">
    <property type="entry name" value="AAA_lid_3"/>
</dbReference>
<proteinExistence type="inferred from homology"/>
<dbReference type="FunFam" id="3.40.50.300:FF:000093">
    <property type="entry name" value="Fidgetin-like 1"/>
    <property type="match status" value="1"/>
</dbReference>
<sequence>MSDEKFIVPGNLSLCQSLDLLYSIVHNQVVNISDKVNITKSETKDIGKLPSFYRELCLLLKYVNDGLKTVEVNFSIPSWKTFIAKNESFRCKIEDFQILGHDIRMIRKSVLDTLSESKDDKRAKLLDDALSGNIDDGNTVITSPLLKNKSFNVPTFWVKNSKKKEKFLKQQESNDNEITRRVKLIKDQRKTQLEQKKLEERDRKSIEEKRLKELEEQQKKLLDLQIENEVKSQVAKRMEKEIQKRAKEAKSKKTIHGKPKENKNSTTHRSDSLNRNSSEKLSQDSSGRRSFDLTRHRLTYKKDAMHNLNKSKRTMRRSLDISNYNRINSDALSAKRQSSDENINKAALAAWSSFSNDASKQESASSYVSSRRDINKPLKSKPQIQPNRQRNTGNITNSKIRDDTDLSSNLKAKPRRQENKERVVGNDVGDRTLKKIAVTEKKDKYTVNGISDISQQTPESIEGVDPVILEQIKCNILVQGDVIHWDDVAGLNSVKASLKETVVYPFLRPDLFKGLREPIRGMLLFGPPGTGKTMIAKAVATESNSTFFSISASSLLSKYLGESEKLVKALFYLARKMAPSIIFIDEIDSIMGNRSDNENESSRRIKTEVLIQWSGLSKAAVNNADTSDQRVLVLGATNLPWVIDDAARRRFSRRLYIPLPDFETRQYHLNRLLQNQPNGLTEGDFKEITELTEGYSGSDMTALAKEAAMEPIRELGDQLMDANFETIRQITKTDFVKAMETIKKSVSPESLKRFDDWAAEYGSMGS</sequence>
<dbReference type="InterPro" id="IPR003959">
    <property type="entry name" value="ATPase_AAA_core"/>
</dbReference>
<dbReference type="Gene3D" id="1.10.8.60">
    <property type="match status" value="1"/>
</dbReference>
<dbReference type="InterPro" id="IPR003593">
    <property type="entry name" value="AAA+_ATPase"/>
</dbReference>
<evidence type="ECO:0000256" key="5">
    <source>
        <dbReference type="SAM" id="MobiDB-lite"/>
    </source>
</evidence>
<dbReference type="Proteomes" id="UP000644660">
    <property type="component" value="Unassembled WGS sequence"/>
</dbReference>
<evidence type="ECO:0000313" key="7">
    <source>
        <dbReference type="EMBL" id="CAB4255808.1"/>
    </source>
</evidence>
<dbReference type="SUPFAM" id="SSF52540">
    <property type="entry name" value="P-loop containing nucleoside triphosphate hydrolases"/>
    <property type="match status" value="1"/>
</dbReference>
<dbReference type="FunFam" id="1.10.8.60:FF:000022">
    <property type="entry name" value="Fidgetin like 1"/>
    <property type="match status" value="1"/>
</dbReference>
<protein>
    <submittedName>
        <fullName evidence="7">Similar to Saccharomyces cerevisiae YPL074W YTA6 Putative ATPase of the CDC48/PAS1/SEC18 (AAA) family, localized to the cortex of mother cells but not to daughter cells</fullName>
    </submittedName>
</protein>